<protein>
    <submittedName>
        <fullName evidence="10">Multiple sugar transport system permease protein</fullName>
    </submittedName>
</protein>
<feature type="transmembrane region" description="Helical" evidence="7">
    <location>
        <begin position="134"/>
        <end position="154"/>
    </location>
</feature>
<feature type="region of interest" description="Disordered" evidence="8">
    <location>
        <begin position="1"/>
        <end position="31"/>
    </location>
</feature>
<dbReference type="PANTHER" id="PTHR30193">
    <property type="entry name" value="ABC TRANSPORTER PERMEASE PROTEIN"/>
    <property type="match status" value="1"/>
</dbReference>
<proteinExistence type="inferred from homology"/>
<dbReference type="Pfam" id="PF00528">
    <property type="entry name" value="BPD_transp_1"/>
    <property type="match status" value="1"/>
</dbReference>
<name>A0A316GK09_9RHOB</name>
<keyword evidence="4 7" id="KW-0812">Transmembrane</keyword>
<evidence type="ECO:0000313" key="11">
    <source>
        <dbReference type="Proteomes" id="UP000245708"/>
    </source>
</evidence>
<dbReference type="InterPro" id="IPR000515">
    <property type="entry name" value="MetI-like"/>
</dbReference>
<comment type="caution">
    <text evidence="10">The sequence shown here is derived from an EMBL/GenBank/DDBJ whole genome shotgun (WGS) entry which is preliminary data.</text>
</comment>
<evidence type="ECO:0000313" key="10">
    <source>
        <dbReference type="EMBL" id="PWK61448.1"/>
    </source>
</evidence>
<organism evidence="10 11">
    <name type="scientific">Roseicyclus mahoneyensis</name>
    <dbReference type="NCBI Taxonomy" id="164332"/>
    <lineage>
        <taxon>Bacteria</taxon>
        <taxon>Pseudomonadati</taxon>
        <taxon>Pseudomonadota</taxon>
        <taxon>Alphaproteobacteria</taxon>
        <taxon>Rhodobacterales</taxon>
        <taxon>Roseobacteraceae</taxon>
        <taxon>Roseicyclus</taxon>
    </lineage>
</organism>
<reference evidence="10 11" key="1">
    <citation type="submission" date="2018-05" db="EMBL/GenBank/DDBJ databases">
        <title>Genomic Encyclopedia of Type Strains, Phase IV (KMG-IV): sequencing the most valuable type-strain genomes for metagenomic binning, comparative biology and taxonomic classification.</title>
        <authorList>
            <person name="Goeker M."/>
        </authorList>
    </citation>
    <scope>NUCLEOTIDE SEQUENCE [LARGE SCALE GENOMIC DNA]</scope>
    <source>
        <strain evidence="10 11">DSM 16097</strain>
    </source>
</reference>
<dbReference type="SUPFAM" id="SSF161098">
    <property type="entry name" value="MetI-like"/>
    <property type="match status" value="1"/>
</dbReference>
<keyword evidence="5 7" id="KW-1133">Transmembrane helix</keyword>
<evidence type="ECO:0000256" key="8">
    <source>
        <dbReference type="SAM" id="MobiDB-lite"/>
    </source>
</evidence>
<feature type="transmembrane region" description="Helical" evidence="7">
    <location>
        <begin position="293"/>
        <end position="312"/>
    </location>
</feature>
<dbReference type="AlphaFoldDB" id="A0A316GK09"/>
<dbReference type="GO" id="GO:0005886">
    <property type="term" value="C:plasma membrane"/>
    <property type="evidence" value="ECO:0007669"/>
    <property type="project" value="UniProtKB-SubCell"/>
</dbReference>
<evidence type="ECO:0000256" key="4">
    <source>
        <dbReference type="ARBA" id="ARBA00022692"/>
    </source>
</evidence>
<dbReference type="CDD" id="cd06261">
    <property type="entry name" value="TM_PBP2"/>
    <property type="match status" value="1"/>
</dbReference>
<keyword evidence="10" id="KW-0762">Sugar transport</keyword>
<evidence type="ECO:0000256" key="2">
    <source>
        <dbReference type="ARBA" id="ARBA00022448"/>
    </source>
</evidence>
<dbReference type="InterPro" id="IPR051393">
    <property type="entry name" value="ABC_transporter_permease"/>
</dbReference>
<keyword evidence="3" id="KW-1003">Cell membrane</keyword>
<keyword evidence="11" id="KW-1185">Reference proteome</keyword>
<evidence type="ECO:0000259" key="9">
    <source>
        <dbReference type="PROSITE" id="PS50928"/>
    </source>
</evidence>
<accession>A0A316GK09</accession>
<feature type="domain" description="ABC transmembrane type-1" evidence="9">
    <location>
        <begin position="97"/>
        <end position="309"/>
    </location>
</feature>
<feature type="transmembrane region" description="Helical" evidence="7">
    <location>
        <begin position="37"/>
        <end position="64"/>
    </location>
</feature>
<dbReference type="PROSITE" id="PS50928">
    <property type="entry name" value="ABC_TM1"/>
    <property type="match status" value="1"/>
</dbReference>
<sequence length="319" mass="35917">MSEIRSTRAPGPRGRVPISDNDHAPARPRSQSRWKTWGPALLFLLPAIVGLLVFRLIPIGWAFALSFTNWRIFNDIEWVGLANYAHILTSPVSREVLGNTLWFTAMYVPGVMVVSVTLAVLLNNSLRSSAFFRGAFFLPYITATVAVTLAWRWIFSTRFGLLNHLLAQVDIDRIAWLADPAWALPAVAIVSVWKDAGFYMILLIAGLQTIDPGVYEAARIDGARAFRRFYAITLPLLSRSLFFVLILALVRSTQTFEITYALTNGGPNRASTTLAFYIYQNAFVHFEMGYASALAYVLCFVIGLITLLNFHLRRRWVHE</sequence>
<evidence type="ECO:0000256" key="1">
    <source>
        <dbReference type="ARBA" id="ARBA00004651"/>
    </source>
</evidence>
<keyword evidence="2 7" id="KW-0813">Transport</keyword>
<dbReference type="Proteomes" id="UP000245708">
    <property type="component" value="Unassembled WGS sequence"/>
</dbReference>
<evidence type="ECO:0000256" key="6">
    <source>
        <dbReference type="ARBA" id="ARBA00023136"/>
    </source>
</evidence>
<dbReference type="EMBL" id="QGGW01000002">
    <property type="protein sequence ID" value="PWK61448.1"/>
    <property type="molecule type" value="Genomic_DNA"/>
</dbReference>
<dbReference type="InterPro" id="IPR035906">
    <property type="entry name" value="MetI-like_sf"/>
</dbReference>
<dbReference type="SUPFAM" id="SSF160964">
    <property type="entry name" value="MalF N-terminal region-like"/>
    <property type="match status" value="1"/>
</dbReference>
<dbReference type="GO" id="GO:0055085">
    <property type="term" value="P:transmembrane transport"/>
    <property type="evidence" value="ECO:0007669"/>
    <property type="project" value="InterPro"/>
</dbReference>
<dbReference type="Gene3D" id="1.10.3720.10">
    <property type="entry name" value="MetI-like"/>
    <property type="match status" value="1"/>
</dbReference>
<feature type="transmembrane region" description="Helical" evidence="7">
    <location>
        <begin position="229"/>
        <end position="250"/>
    </location>
</feature>
<comment type="subcellular location">
    <subcellularLocation>
        <location evidence="1 7">Cell membrane</location>
        <topology evidence="1 7">Multi-pass membrane protein</topology>
    </subcellularLocation>
</comment>
<evidence type="ECO:0000256" key="5">
    <source>
        <dbReference type="ARBA" id="ARBA00022989"/>
    </source>
</evidence>
<keyword evidence="6 7" id="KW-0472">Membrane</keyword>
<gene>
    <name evidence="10" type="ORF">C7455_102136</name>
</gene>
<evidence type="ECO:0000256" key="7">
    <source>
        <dbReference type="RuleBase" id="RU363032"/>
    </source>
</evidence>
<dbReference type="PANTHER" id="PTHR30193:SF37">
    <property type="entry name" value="INNER MEMBRANE ABC TRANSPORTER PERMEASE PROTEIN YCJO"/>
    <property type="match status" value="1"/>
</dbReference>
<evidence type="ECO:0000256" key="3">
    <source>
        <dbReference type="ARBA" id="ARBA00022475"/>
    </source>
</evidence>
<feature type="transmembrane region" description="Helical" evidence="7">
    <location>
        <begin position="101"/>
        <end position="122"/>
    </location>
</feature>
<comment type="similarity">
    <text evidence="7">Belongs to the binding-protein-dependent transport system permease family.</text>
</comment>